<organism evidence="2 3">
    <name type="scientific">Xyrichtys novacula</name>
    <name type="common">Pearly razorfish</name>
    <name type="synonym">Hemipteronotus novacula</name>
    <dbReference type="NCBI Taxonomy" id="13765"/>
    <lineage>
        <taxon>Eukaryota</taxon>
        <taxon>Metazoa</taxon>
        <taxon>Chordata</taxon>
        <taxon>Craniata</taxon>
        <taxon>Vertebrata</taxon>
        <taxon>Euteleostomi</taxon>
        <taxon>Actinopterygii</taxon>
        <taxon>Neopterygii</taxon>
        <taxon>Teleostei</taxon>
        <taxon>Neoteleostei</taxon>
        <taxon>Acanthomorphata</taxon>
        <taxon>Eupercaria</taxon>
        <taxon>Labriformes</taxon>
        <taxon>Labridae</taxon>
        <taxon>Xyrichtys</taxon>
    </lineage>
</organism>
<gene>
    <name evidence="2" type="ORF">XNOV1_A035128</name>
</gene>
<sequence length="644" mass="71373">MEDFEYSVEICDRDWDCFFAECEECNLLPASLAGLDDSGMSDIDDARSILAKRAQKVDLKASLSDTDHLIDGPPDCEGSPVEHYLSKYGVGGMESVLSGSEEDLHLQSVNIFFERLKSGTEADRLTEPSQVTKGKNREKKKEEEKCGDGQEASGSGMPKNCPKLNSLPASSETAVGKVTEIEETDMLTDSGFFTQPDESKPEQTSEDFQDDFNNTELSPGSGMAAKSSSSKTFMWETEPLTLCPEADVYPEGMLMTSVGDIPESVLTGNAQTCLRKISKNISVHNLPALESKSNYTWKSQTLQTPDKEELEKAEYFTNGHMPGQDTDCVAPSSTDGYRISLTDVFQYLFGGKQSNPSPSATDALTSHYTCGNSVSETYDHFFSEFDTESFFYPFITTEEKAKDKLVPIFSCSRSANKNLQHPDTYEHFFASSSSDDSSEDEDNCGPVRVVSRLSRTSTASKIDMYENFFTDKDLRQNFFWKNTLSLRNIGLAGSTVKKQALSNLSPAPLRPSAKSLQRTVYPVNVLGNQDLMFPDPLLYHLEERISRQLMQQPSGFEDLQMAVSNPRLDASLLPIRHSDMCLLCIAFASWVMKTTNPQVGDAWKAVLLANVSALSAIRYLRKYVKMEAASSEKKMHCTTTPSSS</sequence>
<dbReference type="PANTHER" id="PTHR47282:SF1">
    <property type="entry name" value="PGC-1 AND ERR-INDUCED REGULATOR IN MUSCLE PROTEIN 1"/>
    <property type="match status" value="1"/>
</dbReference>
<dbReference type="EMBL" id="OY660885">
    <property type="protein sequence ID" value="CAJ1085397.1"/>
    <property type="molecule type" value="Genomic_DNA"/>
</dbReference>
<dbReference type="GO" id="GO:0005634">
    <property type="term" value="C:nucleus"/>
    <property type="evidence" value="ECO:0007669"/>
    <property type="project" value="TreeGrafter"/>
</dbReference>
<dbReference type="PANTHER" id="PTHR47282">
    <property type="entry name" value="PGC-1 AND ERR-INDUCED REGULATOR IN MUSCLE PROTEIN 1"/>
    <property type="match status" value="1"/>
</dbReference>
<evidence type="ECO:0000313" key="3">
    <source>
        <dbReference type="Proteomes" id="UP001178508"/>
    </source>
</evidence>
<evidence type="ECO:0000256" key="1">
    <source>
        <dbReference type="SAM" id="MobiDB-lite"/>
    </source>
</evidence>
<evidence type="ECO:0000313" key="2">
    <source>
        <dbReference type="EMBL" id="CAJ1085397.1"/>
    </source>
</evidence>
<dbReference type="Proteomes" id="UP001178508">
    <property type="component" value="Chromosome 22"/>
</dbReference>
<feature type="compositionally biased region" description="Low complexity" evidence="1">
    <location>
        <begin position="218"/>
        <end position="229"/>
    </location>
</feature>
<protein>
    <submittedName>
        <fullName evidence="2">PGC-1 and ERR-induced regulator in muscle protein 1 isoform X1</fullName>
    </submittedName>
</protein>
<accession>A0AAV1HM57</accession>
<feature type="compositionally biased region" description="Basic and acidic residues" evidence="1">
    <location>
        <begin position="139"/>
        <end position="148"/>
    </location>
</feature>
<feature type="region of interest" description="Disordered" evidence="1">
    <location>
        <begin position="122"/>
        <end position="173"/>
    </location>
</feature>
<dbReference type="GO" id="GO:0005737">
    <property type="term" value="C:cytoplasm"/>
    <property type="evidence" value="ECO:0007669"/>
    <property type="project" value="TreeGrafter"/>
</dbReference>
<dbReference type="GO" id="GO:0014850">
    <property type="term" value="P:response to muscle activity"/>
    <property type="evidence" value="ECO:0007669"/>
    <property type="project" value="TreeGrafter"/>
</dbReference>
<keyword evidence="3" id="KW-1185">Reference proteome</keyword>
<dbReference type="AlphaFoldDB" id="A0AAV1HM57"/>
<name>A0AAV1HM57_XYRNO</name>
<dbReference type="InterPro" id="IPR043442">
    <property type="entry name" value="Perm1"/>
</dbReference>
<reference evidence="2" key="1">
    <citation type="submission" date="2023-08" db="EMBL/GenBank/DDBJ databases">
        <authorList>
            <person name="Alioto T."/>
            <person name="Alioto T."/>
            <person name="Gomez Garrido J."/>
        </authorList>
    </citation>
    <scope>NUCLEOTIDE SEQUENCE</scope>
</reference>
<dbReference type="GO" id="GO:0006355">
    <property type="term" value="P:regulation of DNA-templated transcription"/>
    <property type="evidence" value="ECO:0007669"/>
    <property type="project" value="InterPro"/>
</dbReference>
<proteinExistence type="predicted"/>
<feature type="region of interest" description="Disordered" evidence="1">
    <location>
        <begin position="190"/>
        <end position="229"/>
    </location>
</feature>